<keyword evidence="9" id="KW-1029">Fimbrium biogenesis</keyword>
<evidence type="ECO:0000313" key="13">
    <source>
        <dbReference type="Proteomes" id="UP000041882"/>
    </source>
</evidence>
<dbReference type="Gene3D" id="3.10.20.410">
    <property type="match status" value="1"/>
</dbReference>
<evidence type="ECO:0000256" key="2">
    <source>
        <dbReference type="ARBA" id="ARBA00008064"/>
    </source>
</evidence>
<dbReference type="InterPro" id="IPR000015">
    <property type="entry name" value="Fimb_usher"/>
</dbReference>
<dbReference type="EMBL" id="CQAW01000001">
    <property type="protein sequence ID" value="CNH07277.1"/>
    <property type="molecule type" value="Genomic_DNA"/>
</dbReference>
<dbReference type="InterPro" id="IPR043142">
    <property type="entry name" value="PapC-like_C_sf"/>
</dbReference>
<evidence type="ECO:0000256" key="5">
    <source>
        <dbReference type="ARBA" id="ARBA00022692"/>
    </source>
</evidence>
<accession>A0A0T9NHX4</accession>
<keyword evidence="6" id="KW-0732">Signal</keyword>
<evidence type="ECO:0000313" key="12">
    <source>
        <dbReference type="EMBL" id="CNH07277.1"/>
    </source>
</evidence>
<name>A0A0T9NHX4_9GAMM</name>
<evidence type="ECO:0000256" key="4">
    <source>
        <dbReference type="ARBA" id="ARBA00022452"/>
    </source>
</evidence>
<dbReference type="Gene3D" id="2.60.40.3110">
    <property type="match status" value="1"/>
</dbReference>
<dbReference type="Pfam" id="PF13954">
    <property type="entry name" value="PapC_N"/>
    <property type="match status" value="1"/>
</dbReference>
<dbReference type="RefSeq" id="WP_050112443.1">
    <property type="nucleotide sequence ID" value="NZ_CABHXQ010000081.1"/>
</dbReference>
<feature type="domain" description="PapC-like C-terminal" evidence="10">
    <location>
        <begin position="762"/>
        <end position="817"/>
    </location>
</feature>
<sequence>MKQRVLNTNRISVLIIMSLFSIKVFSVEFNTDILDTDDKKNIDFSRFSREGYILPGVYQMEMKLNGERVGNDIAIPFYIRQVSAEASSPLNMPEACLSPELLGNLGLTEKALKLVGVWHQGQCADFAPLKGTTLKGDIGNSTLNINMPQAWLEYSDATWLPPSRWDNGIPGVMLDYNINSTMTRTQSHGQQQNTGFSGTLGGNMGAWRLRGDYQGSYVRASDKGGSQHTFDLTRIYLYRPLPTIEAVLTLGESNVNSNLFDSWRYSGVSLASDESMLPPRLRGYAHEIIGVARTNARVTVTQQGRMVYDSMVPAGPFRIQNLDSGIRGQLDVKVIEQNGEVQTFSVTTASVPYLTRPGQVRYQVVTGQPSTWNRNTEGPLFTTGEASWGISNSWSVYGGATASDDYQALAIGAGRDLFQFGTAALDVTQSLANLPLQGRREGKSWHVSYSKHFDDANTDVTFAGYRFSEHDYMSMQQYLDARFRDNDTTHQRERYQINISKRFDELVLPLSLSLNYQFQNYWDRGGTGQYGVSLNTWFDLPSLGLRNLSLIATGSRSQYLERNDDTINLTLSVPIGKGTANYSSDYSGKRVGQRVGYYAPVGRLDSYNLNVGLDQDNGQATRSQFSGMYTHNGSLANMTGNVTMAENSYTSLGVSAIGGMTATSKGVALHSGGYNGSTRLMIDTDGISGVPVDDGRVVTNSWGIGVLTDVNSYYRTTARVDINNMADDIEATQGVVETALTDGAIGYQHFSVLKGERLFAVLRLKDGTYPPFAASVRDRKGRELGIVGDSGLAWLSGVNPNTVLDVAWDGQSRCEVNIPSDLKGKQLLLPCGSVVAAKH</sequence>
<keyword evidence="13" id="KW-1185">Reference proteome</keyword>
<evidence type="ECO:0000256" key="6">
    <source>
        <dbReference type="ARBA" id="ARBA00022729"/>
    </source>
</evidence>
<protein>
    <submittedName>
        <fullName evidence="12">Outer membrane usher protein</fullName>
    </submittedName>
</protein>
<evidence type="ECO:0000256" key="7">
    <source>
        <dbReference type="ARBA" id="ARBA00023136"/>
    </source>
</evidence>
<dbReference type="SUPFAM" id="SSF141729">
    <property type="entry name" value="FimD N-terminal domain-like"/>
    <property type="match status" value="1"/>
</dbReference>
<dbReference type="Proteomes" id="UP000041882">
    <property type="component" value="Unassembled WGS sequence"/>
</dbReference>
<dbReference type="PROSITE" id="PS01151">
    <property type="entry name" value="FIMBRIAL_USHER"/>
    <property type="match status" value="1"/>
</dbReference>
<keyword evidence="4" id="KW-1134">Transmembrane beta strand</keyword>
<dbReference type="Gene3D" id="2.60.40.2610">
    <property type="entry name" value="Outer membrane usher protein FimD, plug domain"/>
    <property type="match status" value="1"/>
</dbReference>
<dbReference type="Pfam" id="PF00577">
    <property type="entry name" value="Usher"/>
    <property type="match status" value="1"/>
</dbReference>
<comment type="similarity">
    <text evidence="2 9">Belongs to the fimbrial export usher family.</text>
</comment>
<keyword evidence="5 9" id="KW-0812">Transmembrane</keyword>
<evidence type="ECO:0000259" key="10">
    <source>
        <dbReference type="Pfam" id="PF13953"/>
    </source>
</evidence>
<dbReference type="AlphaFoldDB" id="A0A0T9NHX4"/>
<keyword evidence="8 9" id="KW-0998">Cell outer membrane</keyword>
<dbReference type="InterPro" id="IPR025885">
    <property type="entry name" value="PapC_N"/>
</dbReference>
<keyword evidence="3 9" id="KW-0813">Transport</keyword>
<evidence type="ECO:0000256" key="3">
    <source>
        <dbReference type="ARBA" id="ARBA00022448"/>
    </source>
</evidence>
<dbReference type="Gene3D" id="2.60.40.2070">
    <property type="match status" value="1"/>
</dbReference>
<dbReference type="InterPro" id="IPR037224">
    <property type="entry name" value="PapC_N_sf"/>
</dbReference>
<keyword evidence="7 9" id="KW-0472">Membrane</keyword>
<dbReference type="GO" id="GO:0015473">
    <property type="term" value="F:fimbrial usher porin activity"/>
    <property type="evidence" value="ECO:0007669"/>
    <property type="project" value="InterPro"/>
</dbReference>
<proteinExistence type="inferred from homology"/>
<feature type="domain" description="PapC N-terminal" evidence="11">
    <location>
        <begin position="28"/>
        <end position="179"/>
    </location>
</feature>
<dbReference type="InterPro" id="IPR018030">
    <property type="entry name" value="Fimbrial_membr_usher_CS"/>
</dbReference>
<organism evidence="12 13">
    <name type="scientific">Yersinia thracica</name>
    <dbReference type="NCBI Taxonomy" id="2890319"/>
    <lineage>
        <taxon>Bacteria</taxon>
        <taxon>Pseudomonadati</taxon>
        <taxon>Pseudomonadota</taxon>
        <taxon>Gammaproteobacteria</taxon>
        <taxon>Enterobacterales</taxon>
        <taxon>Yersiniaceae</taxon>
        <taxon>Yersinia</taxon>
    </lineage>
</organism>
<evidence type="ECO:0000256" key="1">
    <source>
        <dbReference type="ARBA" id="ARBA00004571"/>
    </source>
</evidence>
<dbReference type="Pfam" id="PF13953">
    <property type="entry name" value="PapC_C"/>
    <property type="match status" value="1"/>
</dbReference>
<dbReference type="PANTHER" id="PTHR30451">
    <property type="entry name" value="OUTER MEMBRANE USHER PROTEIN"/>
    <property type="match status" value="1"/>
</dbReference>
<dbReference type="InterPro" id="IPR042186">
    <property type="entry name" value="FimD_plug_dom"/>
</dbReference>
<reference evidence="13" key="1">
    <citation type="submission" date="2015-03" db="EMBL/GenBank/DDBJ databases">
        <authorList>
            <consortium name="Pathogen Informatics"/>
            <person name="Murphy D."/>
        </authorList>
    </citation>
    <scope>NUCLEOTIDE SEQUENCE [LARGE SCALE GENOMIC DNA]</scope>
    <source>
        <strain evidence="13">IP6945</strain>
    </source>
</reference>
<comment type="subcellular location">
    <subcellularLocation>
        <location evidence="1 9">Cell outer membrane</location>
        <topology evidence="1 9">Multi-pass membrane protein</topology>
    </subcellularLocation>
</comment>
<dbReference type="InterPro" id="IPR025949">
    <property type="entry name" value="PapC-like_C"/>
</dbReference>
<gene>
    <name evidence="12" type="primary">papC</name>
    <name evidence="12" type="ORF">ERS008472_00483</name>
</gene>
<dbReference type="PANTHER" id="PTHR30451:SF10">
    <property type="entry name" value="OUTER MEMBRANE USHER PROTEIN YFCU-RELATED"/>
    <property type="match status" value="1"/>
</dbReference>
<dbReference type="GO" id="GO:0009297">
    <property type="term" value="P:pilus assembly"/>
    <property type="evidence" value="ECO:0007669"/>
    <property type="project" value="InterPro"/>
</dbReference>
<evidence type="ECO:0000259" key="11">
    <source>
        <dbReference type="Pfam" id="PF13954"/>
    </source>
</evidence>
<evidence type="ECO:0000256" key="9">
    <source>
        <dbReference type="RuleBase" id="RU003884"/>
    </source>
</evidence>
<dbReference type="GO" id="GO:0009279">
    <property type="term" value="C:cell outer membrane"/>
    <property type="evidence" value="ECO:0007669"/>
    <property type="project" value="UniProtKB-SubCell"/>
</dbReference>
<evidence type="ECO:0000256" key="8">
    <source>
        <dbReference type="ARBA" id="ARBA00023237"/>
    </source>
</evidence>